<reference evidence="1" key="1">
    <citation type="submission" date="2019-04" db="EMBL/GenBank/DDBJ databases">
        <title>Genome assembly of Zosterops borbonicus 15179.</title>
        <authorList>
            <person name="Leroy T."/>
            <person name="Anselmetti Y."/>
            <person name="Tilak M.-K."/>
            <person name="Nabholz B."/>
        </authorList>
    </citation>
    <scope>NUCLEOTIDE SEQUENCE</scope>
    <source>
        <strain evidence="1">HGM_15179</strain>
        <tissue evidence="1">Muscle</tissue>
    </source>
</reference>
<keyword evidence="2" id="KW-1185">Reference proteome</keyword>
<evidence type="ECO:0000313" key="1">
    <source>
        <dbReference type="EMBL" id="TRZ15986.1"/>
    </source>
</evidence>
<dbReference type="Proteomes" id="UP000796761">
    <property type="component" value="Unassembled WGS sequence"/>
</dbReference>
<sequence>MHSKRKMKHELRILNSINDGIYQNLVNMPSNLYLFVSSILNSNPKAARWLERFQLPDSCLEMVTKVKPQLSVLEITAKKPKADEYQKYMDKFSGTWCDSWGCPVQHLSPLSRFGHGPESTPCAQNFPQYRYRYAAQLSNLAETFKNFYSKDWQISHREFKAQQKVYVIFQQTPHIISQNFH</sequence>
<name>A0A8K1GDF1_9PASS</name>
<proteinExistence type="predicted"/>
<dbReference type="AlphaFoldDB" id="A0A8K1GDF1"/>
<gene>
    <name evidence="1" type="ORF">HGM15179_011114</name>
</gene>
<accession>A0A8K1GDF1</accession>
<dbReference type="EMBL" id="SWJQ01000341">
    <property type="protein sequence ID" value="TRZ15986.1"/>
    <property type="molecule type" value="Genomic_DNA"/>
</dbReference>
<organism evidence="1 2">
    <name type="scientific">Zosterops borbonicus</name>
    <dbReference type="NCBI Taxonomy" id="364589"/>
    <lineage>
        <taxon>Eukaryota</taxon>
        <taxon>Metazoa</taxon>
        <taxon>Chordata</taxon>
        <taxon>Craniata</taxon>
        <taxon>Vertebrata</taxon>
        <taxon>Euteleostomi</taxon>
        <taxon>Archelosauria</taxon>
        <taxon>Archosauria</taxon>
        <taxon>Dinosauria</taxon>
        <taxon>Saurischia</taxon>
        <taxon>Theropoda</taxon>
        <taxon>Coelurosauria</taxon>
        <taxon>Aves</taxon>
        <taxon>Neognathae</taxon>
        <taxon>Neoaves</taxon>
        <taxon>Telluraves</taxon>
        <taxon>Australaves</taxon>
        <taxon>Passeriformes</taxon>
        <taxon>Sylvioidea</taxon>
        <taxon>Zosteropidae</taxon>
        <taxon>Zosterops</taxon>
    </lineage>
</organism>
<comment type="caution">
    <text evidence="1">The sequence shown here is derived from an EMBL/GenBank/DDBJ whole genome shotgun (WGS) entry which is preliminary data.</text>
</comment>
<protein>
    <submittedName>
        <fullName evidence="1">Uncharacterized protein</fullName>
    </submittedName>
</protein>
<evidence type="ECO:0000313" key="2">
    <source>
        <dbReference type="Proteomes" id="UP000796761"/>
    </source>
</evidence>